<dbReference type="Pfam" id="PF06054">
    <property type="entry name" value="CoiA_nuc"/>
    <property type="match status" value="1"/>
</dbReference>
<dbReference type="InterPro" id="IPR021176">
    <property type="entry name" value="Competence-induced_CoiA"/>
</dbReference>
<dbReference type="STRING" id="361279.SAMN05421663_104121"/>
<reference evidence="5" key="1">
    <citation type="submission" date="2016-10" db="EMBL/GenBank/DDBJ databases">
        <authorList>
            <person name="Varghese N."/>
            <person name="Submissions S."/>
        </authorList>
    </citation>
    <scope>NUCLEOTIDE SEQUENCE [LARGE SCALE GENOMIC DNA]</scope>
    <source>
        <strain evidence="5">DSM 21620</strain>
    </source>
</reference>
<dbReference type="InterPro" id="IPR057252">
    <property type="entry name" value="CoiA_C"/>
</dbReference>
<protein>
    <submittedName>
        <fullName evidence="4">Competence protein CoiA-like family, contains a predicted nuclease domain</fullName>
    </submittedName>
</protein>
<sequence>MLQAELEDGRLVLLAAYRTEQIHKLRKHRFLCPACKKAVIIRAGKKVIPHFAHEQIHDCELNRTGESLYHMRGKLQLFHWFKRQGLTVRLEERIEKSTRRPDLLLHTAGGKRLAIEYQCASISDEELFRRNEAYEHDGIRPIWILGGNRLKRTSTFMLDLSKRDQRFLMQYKRDMPLQLLYYCSDSEAFCNVQHILLTGKKQTVGQFYFLPLQQIQFPELFHPLPKNHQKIKQTWIDFQSRMAAKPLTYAPGNMKRWVLQLYERGLTLQEIPVTILYPVEAQYHMSVPPYIWQTDLWLEQLIPLPVMNSISLERLKHVSKRWEVLHKPYAISSDIHPVESYMNHLCLHGWFEQMGTDVYVKKRRSPFSEMI</sequence>
<dbReference type="Pfam" id="PF25166">
    <property type="entry name" value="CoiA_C"/>
    <property type="match status" value="1"/>
</dbReference>
<keyword evidence="5" id="KW-1185">Reference proteome</keyword>
<feature type="domain" description="Competence protein CoiA nuclease-like" evidence="1">
    <location>
        <begin position="66"/>
        <end position="223"/>
    </location>
</feature>
<accession>A0A1G6PFY1</accession>
<gene>
    <name evidence="4" type="ORF">SAMN05421663_104121</name>
</gene>
<evidence type="ECO:0000259" key="1">
    <source>
        <dbReference type="Pfam" id="PF06054"/>
    </source>
</evidence>
<proteinExistence type="predicted"/>
<dbReference type="Proteomes" id="UP000198666">
    <property type="component" value="Unassembled WGS sequence"/>
</dbReference>
<dbReference type="InterPro" id="IPR057253">
    <property type="entry name" value="CoiA-like_N"/>
</dbReference>
<dbReference type="RefSeq" id="WP_170829627.1">
    <property type="nucleotide sequence ID" value="NZ_FMZB01000004.1"/>
</dbReference>
<dbReference type="AlphaFoldDB" id="A0A1G6PFY1"/>
<dbReference type="InterPro" id="IPR010330">
    <property type="entry name" value="CoiA_nuc"/>
</dbReference>
<organism evidence="4 5">
    <name type="scientific">Terribacillus halophilus</name>
    <dbReference type="NCBI Taxonomy" id="361279"/>
    <lineage>
        <taxon>Bacteria</taxon>
        <taxon>Bacillati</taxon>
        <taxon>Bacillota</taxon>
        <taxon>Bacilli</taxon>
        <taxon>Bacillales</taxon>
        <taxon>Bacillaceae</taxon>
        <taxon>Terribacillus</taxon>
    </lineage>
</organism>
<evidence type="ECO:0000313" key="4">
    <source>
        <dbReference type="EMBL" id="SDC79162.1"/>
    </source>
</evidence>
<dbReference type="EMBL" id="FMZB01000004">
    <property type="protein sequence ID" value="SDC79162.1"/>
    <property type="molecule type" value="Genomic_DNA"/>
</dbReference>
<evidence type="ECO:0000313" key="5">
    <source>
        <dbReference type="Proteomes" id="UP000198666"/>
    </source>
</evidence>
<name>A0A1G6PFY1_9BACI</name>
<dbReference type="Pfam" id="PF25164">
    <property type="entry name" value="CoiA_N"/>
    <property type="match status" value="1"/>
</dbReference>
<feature type="domain" description="Competence protein CoiA C-terminal" evidence="3">
    <location>
        <begin position="233"/>
        <end position="367"/>
    </location>
</feature>
<dbReference type="PIRSF" id="PIRSF007487">
    <property type="entry name" value="Competence-induced_CoiA_bac"/>
    <property type="match status" value="1"/>
</dbReference>
<feature type="domain" description="Competence protein CoiA-like N-terminal" evidence="2">
    <location>
        <begin position="16"/>
        <end position="61"/>
    </location>
</feature>
<evidence type="ECO:0000259" key="3">
    <source>
        <dbReference type="Pfam" id="PF25166"/>
    </source>
</evidence>
<evidence type="ECO:0000259" key="2">
    <source>
        <dbReference type="Pfam" id="PF25164"/>
    </source>
</evidence>